<evidence type="ECO:0000313" key="2">
    <source>
        <dbReference type="EMBL" id="KKQ18526.1"/>
    </source>
</evidence>
<feature type="transmembrane region" description="Helical" evidence="1">
    <location>
        <begin position="53"/>
        <end position="73"/>
    </location>
</feature>
<accession>A0A0G0IR69</accession>
<feature type="transmembrane region" description="Helical" evidence="1">
    <location>
        <begin position="85"/>
        <end position="104"/>
    </location>
</feature>
<feature type="transmembrane region" description="Helical" evidence="1">
    <location>
        <begin position="124"/>
        <end position="141"/>
    </location>
</feature>
<feature type="transmembrane region" description="Helical" evidence="1">
    <location>
        <begin position="153"/>
        <end position="175"/>
    </location>
</feature>
<organism evidence="2 3">
    <name type="scientific">Berkelbacteria bacterium GW2011_GWA1_36_9</name>
    <dbReference type="NCBI Taxonomy" id="1618331"/>
    <lineage>
        <taxon>Bacteria</taxon>
        <taxon>Candidatus Berkelbacteria</taxon>
    </lineage>
</organism>
<dbReference type="GO" id="GO:0016679">
    <property type="term" value="F:oxidoreductase activity, acting on diphenols and related substances as donors"/>
    <property type="evidence" value="ECO:0007669"/>
    <property type="project" value="TreeGrafter"/>
</dbReference>
<reference evidence="2 3" key="1">
    <citation type="journal article" date="2015" name="Nature">
        <title>rRNA introns, odd ribosomes, and small enigmatic genomes across a large radiation of phyla.</title>
        <authorList>
            <person name="Brown C.T."/>
            <person name="Hug L.A."/>
            <person name="Thomas B.C."/>
            <person name="Sharon I."/>
            <person name="Castelle C.J."/>
            <person name="Singh A."/>
            <person name="Wilkins M.J."/>
            <person name="Williams K.H."/>
            <person name="Banfield J.F."/>
        </authorList>
    </citation>
    <scope>NUCLEOTIDE SEQUENCE [LARGE SCALE GENOMIC DNA]</scope>
</reference>
<name>A0A0G0IR69_9BACT</name>
<comment type="caution">
    <text evidence="2">The sequence shown here is derived from an EMBL/GenBank/DDBJ whole genome shotgun (WGS) entry which is preliminary data.</text>
</comment>
<keyword evidence="1" id="KW-0472">Membrane</keyword>
<keyword evidence="1" id="KW-1133">Transmembrane helix</keyword>
<dbReference type="PANTHER" id="PTHR36964">
    <property type="entry name" value="PROTEIN-METHIONINE-SULFOXIDE REDUCTASE HEME-BINDING SUBUNIT MSRQ"/>
    <property type="match status" value="1"/>
</dbReference>
<sequence length="214" mass="24162">MGKKVVHPYHYSAEKNLIQRLLDIGLPVGLFYLYFQFYNLGKFTPSEMVKTTGLVSISLLAITLLSGPAARFLPFLDILKAHRKFWGIGSFLFLAAHIILVYIFYFKFSLYKFIDPANPKAVGLTYGLLATGVLLVVTLTSNRKALMGLDPKVWKFIQTTSYLALVLAVAHFYFVEQVNGVFVIKGLAGQITFYFALAVILVRLLVLFLPQKRR</sequence>
<dbReference type="AlphaFoldDB" id="A0A0G0IR69"/>
<gene>
    <name evidence="2" type="ORF">US31_C0004G0088</name>
</gene>
<protein>
    <submittedName>
        <fullName evidence="2">Uncharacterized protein</fullName>
    </submittedName>
</protein>
<keyword evidence="1" id="KW-0812">Transmembrane</keyword>
<evidence type="ECO:0000313" key="3">
    <source>
        <dbReference type="Proteomes" id="UP000034508"/>
    </source>
</evidence>
<dbReference type="Proteomes" id="UP000034508">
    <property type="component" value="Unassembled WGS sequence"/>
</dbReference>
<dbReference type="InterPro" id="IPR022837">
    <property type="entry name" value="MsrQ-like"/>
</dbReference>
<dbReference type="PANTHER" id="PTHR36964:SF1">
    <property type="entry name" value="PROTEIN-METHIONINE-SULFOXIDE REDUCTASE HEME-BINDING SUBUNIT MSRQ"/>
    <property type="match status" value="1"/>
</dbReference>
<proteinExistence type="predicted"/>
<dbReference type="GO" id="GO:0020037">
    <property type="term" value="F:heme binding"/>
    <property type="evidence" value="ECO:0007669"/>
    <property type="project" value="TreeGrafter"/>
</dbReference>
<evidence type="ECO:0000256" key="1">
    <source>
        <dbReference type="SAM" id="Phobius"/>
    </source>
</evidence>
<feature type="transmembrane region" description="Helical" evidence="1">
    <location>
        <begin position="187"/>
        <end position="209"/>
    </location>
</feature>
<dbReference type="GO" id="GO:0005886">
    <property type="term" value="C:plasma membrane"/>
    <property type="evidence" value="ECO:0007669"/>
    <property type="project" value="TreeGrafter"/>
</dbReference>
<feature type="transmembrane region" description="Helical" evidence="1">
    <location>
        <begin position="21"/>
        <end position="41"/>
    </location>
</feature>
<dbReference type="EMBL" id="LBSM01000004">
    <property type="protein sequence ID" value="KKQ18526.1"/>
    <property type="molecule type" value="Genomic_DNA"/>
</dbReference>
<dbReference type="GO" id="GO:0010181">
    <property type="term" value="F:FMN binding"/>
    <property type="evidence" value="ECO:0007669"/>
    <property type="project" value="TreeGrafter"/>
</dbReference>